<dbReference type="Proteomes" id="UP000431901">
    <property type="component" value="Unassembled WGS sequence"/>
</dbReference>
<keyword evidence="5 7" id="KW-1133">Transmembrane helix</keyword>
<feature type="transmembrane region" description="Helical" evidence="7">
    <location>
        <begin position="396"/>
        <end position="414"/>
    </location>
</feature>
<sequence>MYRNPLAAVAAVQFLVALDLSVVNVALPAIGSSLGFAPVDLAWVVHVYALTFGGFLLLGGRVADLFGRRVPLVAGLAAFGLASLAGGLAQTPGQLVAARAVQGVAAAALAPAALAALTVAFPEGAARVRALGVWSAVNAGGGALGVLVGGLLTEYAGWRWVMLVNLPIVAVALVLTARGVPGGGGRPGRLDVPGAVLATAGTGLLAFGVVRTDRYGWASGRTLGVLAAAALLLTAFAVVESRTADPLLRPGLLRGRWTAGANVFVFLATAGQFAAFYFVSLYLQRVLGLGAAATGAAFLPFCAGTVAGAVSAVRLTSGRSPRLALVPGAALAALGLGWFAMVSPDGSFAGDVLGPSLLTSVGIGLCLGPVTAAATTGVAAAEAGMAAGVVNSARQLGGCVGLAALATLAAHRTGGSVAPGDLNGGYAAGLAVTAVLLGVAALVALVVLPRPALALDDGARVQ</sequence>
<dbReference type="PROSITE" id="PS50850">
    <property type="entry name" value="MFS"/>
    <property type="match status" value="1"/>
</dbReference>
<evidence type="ECO:0000256" key="4">
    <source>
        <dbReference type="ARBA" id="ARBA00022692"/>
    </source>
</evidence>
<evidence type="ECO:0000256" key="2">
    <source>
        <dbReference type="ARBA" id="ARBA00022448"/>
    </source>
</evidence>
<name>A0A6I4WCL6_9ACTN</name>
<dbReference type="PANTHER" id="PTHR42718">
    <property type="entry name" value="MAJOR FACILITATOR SUPERFAMILY MULTIDRUG TRANSPORTER MFSC"/>
    <property type="match status" value="1"/>
</dbReference>
<evidence type="ECO:0000256" key="5">
    <source>
        <dbReference type="ARBA" id="ARBA00022989"/>
    </source>
</evidence>
<accession>A0A6I4WCL6</accession>
<evidence type="ECO:0000256" key="3">
    <source>
        <dbReference type="ARBA" id="ARBA00022475"/>
    </source>
</evidence>
<evidence type="ECO:0000259" key="8">
    <source>
        <dbReference type="PROSITE" id="PS50850"/>
    </source>
</evidence>
<dbReference type="EMBL" id="WUTW01000007">
    <property type="protein sequence ID" value="MXQ67428.1"/>
    <property type="molecule type" value="Genomic_DNA"/>
</dbReference>
<keyword evidence="6 7" id="KW-0472">Membrane</keyword>
<feature type="transmembrane region" description="Helical" evidence="7">
    <location>
        <begin position="158"/>
        <end position="180"/>
    </location>
</feature>
<dbReference type="InterPro" id="IPR036259">
    <property type="entry name" value="MFS_trans_sf"/>
</dbReference>
<feature type="transmembrane region" description="Helical" evidence="7">
    <location>
        <begin position="101"/>
        <end position="121"/>
    </location>
</feature>
<gene>
    <name evidence="9" type="ORF">GQ466_25755</name>
</gene>
<dbReference type="SUPFAM" id="SSF103473">
    <property type="entry name" value="MFS general substrate transporter"/>
    <property type="match status" value="1"/>
</dbReference>
<keyword evidence="2" id="KW-0813">Transport</keyword>
<dbReference type="InterPro" id="IPR005829">
    <property type="entry name" value="Sugar_transporter_CS"/>
</dbReference>
<feature type="transmembrane region" description="Helical" evidence="7">
    <location>
        <begin position="133"/>
        <end position="152"/>
    </location>
</feature>
<organism evidence="9 10">
    <name type="scientific">Actinomadura rayongensis</name>
    <dbReference type="NCBI Taxonomy" id="1429076"/>
    <lineage>
        <taxon>Bacteria</taxon>
        <taxon>Bacillati</taxon>
        <taxon>Actinomycetota</taxon>
        <taxon>Actinomycetes</taxon>
        <taxon>Streptosporangiales</taxon>
        <taxon>Thermomonosporaceae</taxon>
        <taxon>Actinomadura</taxon>
    </lineage>
</organism>
<evidence type="ECO:0000313" key="9">
    <source>
        <dbReference type="EMBL" id="MXQ67428.1"/>
    </source>
</evidence>
<evidence type="ECO:0000313" key="10">
    <source>
        <dbReference type="Proteomes" id="UP000431901"/>
    </source>
</evidence>
<feature type="domain" description="Major facilitator superfamily (MFS) profile" evidence="8">
    <location>
        <begin position="5"/>
        <end position="452"/>
    </location>
</feature>
<dbReference type="PANTHER" id="PTHR42718:SF46">
    <property type="entry name" value="BLR6921 PROTEIN"/>
    <property type="match status" value="1"/>
</dbReference>
<keyword evidence="4 7" id="KW-0812">Transmembrane</keyword>
<dbReference type="PROSITE" id="PS00216">
    <property type="entry name" value="SUGAR_TRANSPORT_1"/>
    <property type="match status" value="1"/>
</dbReference>
<comment type="caution">
    <text evidence="9">The sequence shown here is derived from an EMBL/GenBank/DDBJ whole genome shotgun (WGS) entry which is preliminary data.</text>
</comment>
<feature type="transmembrane region" description="Helical" evidence="7">
    <location>
        <begin position="361"/>
        <end position="384"/>
    </location>
</feature>
<feature type="transmembrane region" description="Helical" evidence="7">
    <location>
        <begin position="70"/>
        <end position="89"/>
    </location>
</feature>
<protein>
    <submittedName>
        <fullName evidence="9">MFS transporter</fullName>
    </submittedName>
</protein>
<feature type="transmembrane region" description="Helical" evidence="7">
    <location>
        <begin position="323"/>
        <end position="341"/>
    </location>
</feature>
<dbReference type="Gene3D" id="1.20.1720.10">
    <property type="entry name" value="Multidrug resistance protein D"/>
    <property type="match status" value="1"/>
</dbReference>
<proteinExistence type="predicted"/>
<reference evidence="9 10" key="1">
    <citation type="submission" date="2019-12" db="EMBL/GenBank/DDBJ databases">
        <title>Nocardia macrotermitis sp. nov. and Nocardia aurantia sp. nov., isolated from the gut of the fungus growing-termite Macrotermes natalensis.</title>
        <authorList>
            <person name="Christine B."/>
            <person name="Rene B."/>
        </authorList>
    </citation>
    <scope>NUCLEOTIDE SEQUENCE [LARGE SCALE GENOMIC DNA]</scope>
    <source>
        <strain evidence="9 10">DSM 102126</strain>
    </source>
</reference>
<feature type="transmembrane region" description="Helical" evidence="7">
    <location>
        <begin position="41"/>
        <end position="58"/>
    </location>
</feature>
<feature type="transmembrane region" description="Helical" evidence="7">
    <location>
        <begin position="192"/>
        <end position="210"/>
    </location>
</feature>
<feature type="transmembrane region" description="Helical" evidence="7">
    <location>
        <begin position="222"/>
        <end position="239"/>
    </location>
</feature>
<evidence type="ECO:0000256" key="1">
    <source>
        <dbReference type="ARBA" id="ARBA00004651"/>
    </source>
</evidence>
<dbReference type="OrthoDB" id="4508689at2"/>
<evidence type="ECO:0000256" key="6">
    <source>
        <dbReference type="ARBA" id="ARBA00023136"/>
    </source>
</evidence>
<dbReference type="AlphaFoldDB" id="A0A6I4WCL6"/>
<keyword evidence="3" id="KW-1003">Cell membrane</keyword>
<feature type="transmembrane region" description="Helical" evidence="7">
    <location>
        <begin position="260"/>
        <end position="283"/>
    </location>
</feature>
<dbReference type="Pfam" id="PF07690">
    <property type="entry name" value="MFS_1"/>
    <property type="match status" value="1"/>
</dbReference>
<feature type="transmembrane region" description="Helical" evidence="7">
    <location>
        <begin position="289"/>
        <end position="311"/>
    </location>
</feature>
<dbReference type="GO" id="GO:0022857">
    <property type="term" value="F:transmembrane transporter activity"/>
    <property type="evidence" value="ECO:0007669"/>
    <property type="project" value="InterPro"/>
</dbReference>
<dbReference type="InterPro" id="IPR011701">
    <property type="entry name" value="MFS"/>
</dbReference>
<feature type="transmembrane region" description="Helical" evidence="7">
    <location>
        <begin position="426"/>
        <end position="448"/>
    </location>
</feature>
<evidence type="ECO:0000256" key="7">
    <source>
        <dbReference type="SAM" id="Phobius"/>
    </source>
</evidence>
<dbReference type="InterPro" id="IPR020846">
    <property type="entry name" value="MFS_dom"/>
</dbReference>
<keyword evidence="10" id="KW-1185">Reference proteome</keyword>
<dbReference type="RefSeq" id="WP_161105616.1">
    <property type="nucleotide sequence ID" value="NZ_JBHLYI010000008.1"/>
</dbReference>
<dbReference type="GO" id="GO:0005886">
    <property type="term" value="C:plasma membrane"/>
    <property type="evidence" value="ECO:0007669"/>
    <property type="project" value="UniProtKB-SubCell"/>
</dbReference>
<dbReference type="Gene3D" id="1.20.1250.20">
    <property type="entry name" value="MFS general substrate transporter like domains"/>
    <property type="match status" value="1"/>
</dbReference>
<comment type="subcellular location">
    <subcellularLocation>
        <location evidence="1">Cell membrane</location>
        <topology evidence="1">Multi-pass membrane protein</topology>
    </subcellularLocation>
</comment>